<dbReference type="Gene3D" id="1.25.40.10">
    <property type="entry name" value="Tetratricopeptide repeat domain"/>
    <property type="match status" value="3"/>
</dbReference>
<dbReference type="Pfam" id="PF12854">
    <property type="entry name" value="PPR_1"/>
    <property type="match status" value="1"/>
</dbReference>
<keyword evidence="5" id="KW-1185">Reference proteome</keyword>
<evidence type="ECO:0000256" key="1">
    <source>
        <dbReference type="ARBA" id="ARBA00007626"/>
    </source>
</evidence>
<dbReference type="PANTHER" id="PTHR47941">
    <property type="entry name" value="PENTATRICOPEPTIDE REPEAT-CONTAINING PROTEIN 3, MITOCHONDRIAL"/>
    <property type="match status" value="1"/>
</dbReference>
<dbReference type="Proteomes" id="UP000245207">
    <property type="component" value="Unassembled WGS sequence"/>
</dbReference>
<comment type="caution">
    <text evidence="4">The sequence shown here is derived from an EMBL/GenBank/DDBJ whole genome shotgun (WGS) entry which is preliminary data.</text>
</comment>
<evidence type="ECO:0000256" key="2">
    <source>
        <dbReference type="ARBA" id="ARBA00022737"/>
    </source>
</evidence>
<evidence type="ECO:0000313" key="5">
    <source>
        <dbReference type="Proteomes" id="UP000245207"/>
    </source>
</evidence>
<dbReference type="AlphaFoldDB" id="A0A2U1MBT9"/>
<dbReference type="OrthoDB" id="185373at2759"/>
<name>A0A2U1MBT9_ARTAN</name>
<evidence type="ECO:0000256" key="3">
    <source>
        <dbReference type="PROSITE-ProRule" id="PRU00708"/>
    </source>
</evidence>
<sequence length="236" mass="26500">MFEKLVKTYRTCDSAPFVFDLVIEACVRSNRVDQAVEIVGMLRRRVYCDDGRMGEAMRVWEEMKDNGLKCDVMGYNTMIAGFCEAGDVNKAEEFFKEMGLNVVESSCVMYERLISSYCKVKDVDSAMLLYKDMCRKGSVAVGFVVDLLVKLLCEKGMITEGLKVSRFAKKNNVCMKGESYEVLIKGLGDEGRMEEAMKLQAEMVGRGFEPNLGIYGAFIGNMEMAGKLSSELLELK</sequence>
<feature type="repeat" description="PPR" evidence="3">
    <location>
        <begin position="176"/>
        <end position="210"/>
    </location>
</feature>
<feature type="repeat" description="PPR" evidence="3">
    <location>
        <begin position="106"/>
        <end position="140"/>
    </location>
</feature>
<protein>
    <submittedName>
        <fullName evidence="4">Tetratricopeptide repeat (TPR)-like superfamily protein</fullName>
    </submittedName>
</protein>
<organism evidence="4 5">
    <name type="scientific">Artemisia annua</name>
    <name type="common">Sweet wormwood</name>
    <dbReference type="NCBI Taxonomy" id="35608"/>
    <lineage>
        <taxon>Eukaryota</taxon>
        <taxon>Viridiplantae</taxon>
        <taxon>Streptophyta</taxon>
        <taxon>Embryophyta</taxon>
        <taxon>Tracheophyta</taxon>
        <taxon>Spermatophyta</taxon>
        <taxon>Magnoliopsida</taxon>
        <taxon>eudicotyledons</taxon>
        <taxon>Gunneridae</taxon>
        <taxon>Pentapetalae</taxon>
        <taxon>asterids</taxon>
        <taxon>campanulids</taxon>
        <taxon>Asterales</taxon>
        <taxon>Asteraceae</taxon>
        <taxon>Asteroideae</taxon>
        <taxon>Anthemideae</taxon>
        <taxon>Artemisiinae</taxon>
        <taxon>Artemisia</taxon>
    </lineage>
</organism>
<dbReference type="EMBL" id="PKPP01005814">
    <property type="protein sequence ID" value="PWA58720.1"/>
    <property type="molecule type" value="Genomic_DNA"/>
</dbReference>
<gene>
    <name evidence="4" type="ORF">CTI12_AA397390</name>
</gene>
<dbReference type="InterPro" id="IPR011990">
    <property type="entry name" value="TPR-like_helical_dom_sf"/>
</dbReference>
<dbReference type="Pfam" id="PF01535">
    <property type="entry name" value="PPR"/>
    <property type="match status" value="3"/>
</dbReference>
<comment type="similarity">
    <text evidence="1">Belongs to the PPR family. P subfamily.</text>
</comment>
<dbReference type="PROSITE" id="PS51375">
    <property type="entry name" value="PPR"/>
    <property type="match status" value="3"/>
</dbReference>
<dbReference type="InterPro" id="IPR002885">
    <property type="entry name" value="PPR_rpt"/>
</dbReference>
<reference evidence="4 5" key="1">
    <citation type="journal article" date="2018" name="Mol. Plant">
        <title>The genome of Artemisia annua provides insight into the evolution of Asteraceae family and artemisinin biosynthesis.</title>
        <authorList>
            <person name="Shen Q."/>
            <person name="Zhang L."/>
            <person name="Liao Z."/>
            <person name="Wang S."/>
            <person name="Yan T."/>
            <person name="Shi P."/>
            <person name="Liu M."/>
            <person name="Fu X."/>
            <person name="Pan Q."/>
            <person name="Wang Y."/>
            <person name="Lv Z."/>
            <person name="Lu X."/>
            <person name="Zhang F."/>
            <person name="Jiang W."/>
            <person name="Ma Y."/>
            <person name="Chen M."/>
            <person name="Hao X."/>
            <person name="Li L."/>
            <person name="Tang Y."/>
            <person name="Lv G."/>
            <person name="Zhou Y."/>
            <person name="Sun X."/>
            <person name="Brodelius P.E."/>
            <person name="Rose J.K.C."/>
            <person name="Tang K."/>
        </authorList>
    </citation>
    <scope>NUCLEOTIDE SEQUENCE [LARGE SCALE GENOMIC DNA]</scope>
    <source>
        <strain evidence="5">cv. Huhao1</strain>
        <tissue evidence="4">Leaf</tissue>
    </source>
</reference>
<dbReference type="NCBIfam" id="TIGR00756">
    <property type="entry name" value="PPR"/>
    <property type="match status" value="4"/>
</dbReference>
<evidence type="ECO:0000313" key="4">
    <source>
        <dbReference type="EMBL" id="PWA58720.1"/>
    </source>
</evidence>
<dbReference type="STRING" id="35608.A0A2U1MBT9"/>
<keyword evidence="2" id="KW-0677">Repeat</keyword>
<proteinExistence type="inferred from homology"/>
<accession>A0A2U1MBT9</accession>
<feature type="repeat" description="PPR" evidence="3">
    <location>
        <begin position="71"/>
        <end position="105"/>
    </location>
</feature>